<accession>A0AAP2CJM8</accession>
<keyword evidence="2" id="KW-1185">Reference proteome</keyword>
<organism evidence="1 2">
    <name type="scientific">Litoribacter ruber</name>
    <dbReference type="NCBI Taxonomy" id="702568"/>
    <lineage>
        <taxon>Bacteria</taxon>
        <taxon>Pseudomonadati</taxon>
        <taxon>Bacteroidota</taxon>
        <taxon>Cytophagia</taxon>
        <taxon>Cytophagales</taxon>
        <taxon>Cyclobacteriaceae</taxon>
        <taxon>Litoribacter</taxon>
    </lineage>
</organism>
<dbReference type="EMBL" id="JAHCMY010000004">
    <property type="protein sequence ID" value="MBS9524411.1"/>
    <property type="molecule type" value="Genomic_DNA"/>
</dbReference>
<comment type="caution">
    <text evidence="1">The sequence shown here is derived from an EMBL/GenBank/DDBJ whole genome shotgun (WGS) entry which is preliminary data.</text>
</comment>
<proteinExistence type="predicted"/>
<evidence type="ECO:0000313" key="2">
    <source>
        <dbReference type="Proteomes" id="UP001319104"/>
    </source>
</evidence>
<reference evidence="1 2" key="1">
    <citation type="submission" date="2021-05" db="EMBL/GenBank/DDBJ databases">
        <authorList>
            <person name="Zhang Z.D."/>
            <person name="Osman G."/>
        </authorList>
    </citation>
    <scope>NUCLEOTIDE SEQUENCE [LARGE SCALE GENOMIC DNA]</scope>
    <source>
        <strain evidence="1 2">KCTC 32217</strain>
    </source>
</reference>
<dbReference type="Proteomes" id="UP001319104">
    <property type="component" value="Unassembled WGS sequence"/>
</dbReference>
<dbReference type="AlphaFoldDB" id="A0AAP2CJM8"/>
<gene>
    <name evidence="1" type="ORF">KI659_10320</name>
</gene>
<name>A0AAP2CJM8_9BACT</name>
<protein>
    <submittedName>
        <fullName evidence="1">Uncharacterized protein</fullName>
    </submittedName>
</protein>
<evidence type="ECO:0000313" key="1">
    <source>
        <dbReference type="EMBL" id="MBS9524411.1"/>
    </source>
</evidence>
<sequence length="454" mass="51845">MNKIKINYIFLYITLFGITLFGNSSCVNELDQLNESKLQSEVDNYIEWYNNNLQNFDLNYPFDFKNENHRLNKSIKLTYLNKSIKWNKFYKNKLGNNYNVIEFDTDEVNLVYPFSMSEDFSEQELLSRYTQRLMLMENVETGSIKGYILRYNDQNETPINPSSINYLNLGSDWTGEISLYLIDETHVVTFRVVSGIIYGTKQYFESSEVEKDVVNSINSSLTCTTFWEPGPCEAIDDGGGPGIQCYDTFSTYCYDLSPPLLAGYPMWNGSGYIDGGGGQDPGSGDAYLCDLDPTCIPHPNVNVGYGEIIEHLPGYAEDFMDFNFDPNPGVKDFQALSSSARFRHIVSHIKIARANNHSLNIKNIFSNWPSNINHGGPIKQDAANLRINGVPFRVIYDYPVDDIWTNISPYANLRDNVRGDCYFEYFRWGSTSLRSFSFIVPNGPACTHYLNELI</sequence>
<dbReference type="RefSeq" id="WP_213945267.1">
    <property type="nucleotide sequence ID" value="NZ_JAHCMY010000004.1"/>
</dbReference>